<gene>
    <name evidence="1" type="ordered locus">Atu3864</name>
</gene>
<evidence type="ECO:0000313" key="1">
    <source>
        <dbReference type="EMBL" id="AAL44673.1"/>
    </source>
</evidence>
<dbReference type="BioCyc" id="AGRO:ATU3864-MONOMER"/>
<protein>
    <submittedName>
        <fullName evidence="1">Uncharacterized protein</fullName>
    </submittedName>
</protein>
<dbReference type="HOGENOM" id="CLU_2434327_0_0_5"/>
<reference evidence="1 2" key="1">
    <citation type="journal article" date="2001" name="Science">
        <title>The genome of the natural genetic engineer Agrobacterium tumefaciens C58.</title>
        <authorList>
            <person name="Wood D.W."/>
            <person name="Setubal J.C."/>
            <person name="Kaul R."/>
            <person name="Monks D.E."/>
            <person name="Kitajima J.P."/>
            <person name="Okura V.K."/>
            <person name="Zhou Y."/>
            <person name="Chen L."/>
            <person name="Wood G.E."/>
            <person name="Almeida N.F.Jr."/>
            <person name="Woo L."/>
            <person name="Chen Y."/>
            <person name="Paulsen I.T."/>
            <person name="Eisen J.A."/>
            <person name="Karp P.D."/>
            <person name="Bovee D.Sr."/>
            <person name="Chapman P."/>
            <person name="Clendenning J."/>
            <person name="Deatherage G."/>
            <person name="Gillet W."/>
            <person name="Grant C."/>
            <person name="Kutyavin T."/>
            <person name="Levy R."/>
            <person name="Li M.J."/>
            <person name="McClelland E."/>
            <person name="Palmieri A."/>
            <person name="Raymond C."/>
            <person name="Rouse G."/>
            <person name="Saenphimmachak C."/>
            <person name="Wu Z."/>
            <person name="Romero P."/>
            <person name="Gordon D."/>
            <person name="Zhang S."/>
            <person name="Yoo H."/>
            <person name="Tao Y."/>
            <person name="Biddle P."/>
            <person name="Jung M."/>
            <person name="Krespan W."/>
            <person name="Perry M."/>
            <person name="Gordon-Kamm B."/>
            <person name="Liao L."/>
            <person name="Kim S."/>
            <person name="Hendrick C."/>
            <person name="Zhao Z.Y."/>
            <person name="Dolan M."/>
            <person name="Chumley F."/>
            <person name="Tingey S.V."/>
            <person name="Tomb J.F."/>
            <person name="Gordon M.P."/>
            <person name="Olson M.V."/>
            <person name="Nester E.W."/>
        </authorList>
    </citation>
    <scope>NUCLEOTIDE SEQUENCE [LARGE SCALE GENOMIC DNA]</scope>
    <source>
        <strain evidence="2">C58 / ATCC 33970</strain>
    </source>
</reference>
<accession>Q8U965</accession>
<dbReference type="AlphaFoldDB" id="Q8U965"/>
<dbReference type="PIR" id="AC3032">
    <property type="entry name" value="AC3032"/>
</dbReference>
<dbReference type="EMBL" id="AE007870">
    <property type="protein sequence ID" value="AAL44673.1"/>
    <property type="molecule type" value="Genomic_DNA"/>
</dbReference>
<dbReference type="EnsemblBacteria" id="AAL44673">
    <property type="protein sequence ID" value="AAL44673"/>
    <property type="gene ID" value="Atu3864"/>
</dbReference>
<dbReference type="KEGG" id="atu:Atu3864"/>
<evidence type="ECO:0000313" key="2">
    <source>
        <dbReference type="Proteomes" id="UP000000813"/>
    </source>
</evidence>
<organism evidence="1 2">
    <name type="scientific">Agrobacterium fabrum (strain C58 / ATCC 33970)</name>
    <name type="common">Agrobacterium tumefaciens (strain C58)</name>
    <dbReference type="NCBI Taxonomy" id="176299"/>
    <lineage>
        <taxon>Bacteria</taxon>
        <taxon>Pseudomonadati</taxon>
        <taxon>Pseudomonadota</taxon>
        <taxon>Alphaproteobacteria</taxon>
        <taxon>Hyphomicrobiales</taxon>
        <taxon>Rhizobiaceae</taxon>
        <taxon>Rhizobium/Agrobacterium group</taxon>
        <taxon>Agrobacterium</taxon>
        <taxon>Agrobacterium tumefaciens complex</taxon>
    </lineage>
</organism>
<proteinExistence type="predicted"/>
<keyword evidence="2" id="KW-1185">Reference proteome</keyword>
<name>Q8U965_AGRFC</name>
<dbReference type="STRING" id="176299.Atu3864"/>
<reference evidence="1 2" key="2">
    <citation type="journal article" date="2001" name="Science">
        <title>Genome sequence of the plant pathogen and biotechnology agent Agrobacterium tumefaciens C58.</title>
        <authorList>
            <person name="Goodner B."/>
            <person name="Hinkle G."/>
            <person name="Gattung S."/>
            <person name="Miller N."/>
            <person name="Blanchard M."/>
            <person name="Qurollo B."/>
            <person name="Goldman B.S."/>
            <person name="Cao Y."/>
            <person name="Askenazi M."/>
            <person name="Halling C."/>
            <person name="Mullin L."/>
            <person name="Houmiel K."/>
            <person name="Gordon J."/>
            <person name="Vaudin M."/>
            <person name="Iartchouk O."/>
            <person name="Epp A."/>
            <person name="Liu F."/>
            <person name="Wollam C."/>
            <person name="Allinger M."/>
            <person name="Doughty D."/>
            <person name="Scott C."/>
            <person name="Lappas C."/>
            <person name="Markelz B."/>
            <person name="Flanagan C."/>
            <person name="Crowell C."/>
            <person name="Gurson J."/>
            <person name="Lomo C."/>
            <person name="Sear C."/>
            <person name="Strub G."/>
            <person name="Cielo C."/>
            <person name="Slater S."/>
        </authorList>
    </citation>
    <scope>NUCLEOTIDE SEQUENCE [LARGE SCALE GENOMIC DNA]</scope>
    <source>
        <strain evidence="2">C58 / ATCC 33970</strain>
    </source>
</reference>
<sequence length="90" mass="9760">MLLLGIARRRIATRFLCRLTFRNGMNGNNGDRRPAQERGEPFGFRSRFSGAAADDGECLLDIAGAQPADLAVDCAADGDIAHRLRADQAQ</sequence>
<dbReference type="Proteomes" id="UP000000813">
    <property type="component" value="Chromosome linear"/>
</dbReference>